<organism evidence="3 4">
    <name type="scientific">[Actinomadura] parvosata subsp. kistnae</name>
    <dbReference type="NCBI Taxonomy" id="1909395"/>
    <lineage>
        <taxon>Bacteria</taxon>
        <taxon>Bacillati</taxon>
        <taxon>Actinomycetota</taxon>
        <taxon>Actinomycetes</taxon>
        <taxon>Streptosporangiales</taxon>
        <taxon>Streptosporangiaceae</taxon>
        <taxon>Nonomuraea</taxon>
    </lineage>
</organism>
<keyword evidence="4" id="KW-1185">Reference proteome</keyword>
<evidence type="ECO:0000313" key="3">
    <source>
        <dbReference type="EMBL" id="AQZ65957.1"/>
    </source>
</evidence>
<keyword evidence="2" id="KW-0812">Transmembrane</keyword>
<dbReference type="Pfam" id="PF19706">
    <property type="entry name" value="DUF6203"/>
    <property type="match status" value="1"/>
</dbReference>
<dbReference type="InterPro" id="IPR045777">
    <property type="entry name" value="DUF6203"/>
</dbReference>
<dbReference type="AlphaFoldDB" id="A0A1V0A6W7"/>
<protein>
    <submittedName>
        <fullName evidence="3">Uncharacterized protein</fullName>
    </submittedName>
</protein>
<dbReference type="STRING" id="1909395.BKM31_34865"/>
<proteinExistence type="predicted"/>
<dbReference type="RefSeq" id="WP_080042230.1">
    <property type="nucleotide sequence ID" value="NZ_CP017717.1"/>
</dbReference>
<reference evidence="4" key="1">
    <citation type="journal article" date="2017" name="Med. Chem. Commun.">
        <title>Nonomuraea sp. ATCC 55076 harbours the largest actinomycete chromosome to date and the kistamicin biosynthetic gene cluster.</title>
        <authorList>
            <person name="Nazari B."/>
            <person name="Forneris C.C."/>
            <person name="Gibson M.I."/>
            <person name="Moon K."/>
            <person name="Schramma K.R."/>
            <person name="Seyedsayamdost M.R."/>
        </authorList>
    </citation>
    <scope>NUCLEOTIDE SEQUENCE [LARGE SCALE GENOMIC DNA]</scope>
    <source>
        <strain evidence="4">ATCC 55076</strain>
    </source>
</reference>
<dbReference type="EMBL" id="CP017717">
    <property type="protein sequence ID" value="AQZ65957.1"/>
    <property type="molecule type" value="Genomic_DNA"/>
</dbReference>
<dbReference type="KEGG" id="noa:BKM31_34865"/>
<feature type="region of interest" description="Disordered" evidence="1">
    <location>
        <begin position="39"/>
        <end position="66"/>
    </location>
</feature>
<evidence type="ECO:0000256" key="1">
    <source>
        <dbReference type="SAM" id="MobiDB-lite"/>
    </source>
</evidence>
<sequence>MKKLFKLLLARRLAGTPLGLAALAAGWLLARRKRRRRAYEAERESAHVGHRSRTARGGGPRASARR</sequence>
<evidence type="ECO:0000313" key="4">
    <source>
        <dbReference type="Proteomes" id="UP000190797"/>
    </source>
</evidence>
<keyword evidence="2" id="KW-0472">Membrane</keyword>
<feature type="transmembrane region" description="Helical" evidence="2">
    <location>
        <begin position="12"/>
        <end position="30"/>
    </location>
</feature>
<accession>A0A1V0A6W7</accession>
<evidence type="ECO:0000256" key="2">
    <source>
        <dbReference type="SAM" id="Phobius"/>
    </source>
</evidence>
<keyword evidence="2" id="KW-1133">Transmembrane helix</keyword>
<name>A0A1V0A6W7_9ACTN</name>
<dbReference type="Proteomes" id="UP000190797">
    <property type="component" value="Chromosome"/>
</dbReference>
<gene>
    <name evidence="3" type="ORF">BKM31_34865</name>
</gene>